<dbReference type="InterPro" id="IPR011761">
    <property type="entry name" value="ATP-grasp"/>
</dbReference>
<dbReference type="PANTHER" id="PTHR11815:SF10">
    <property type="entry name" value="SUCCINATE--COA LIGASE [GDP-FORMING] SUBUNIT BETA, MITOCHONDRIAL"/>
    <property type="match status" value="1"/>
</dbReference>
<dbReference type="UniPathway" id="UPA00223">
    <property type="reaction ID" value="UER00999"/>
</dbReference>
<keyword evidence="2 8" id="KW-0816">Tricarboxylic acid cycle</keyword>
<dbReference type="EC" id="6.2.1.5" evidence="8"/>
<dbReference type="AlphaFoldDB" id="A0A8J3ERY8"/>
<dbReference type="NCBIfam" id="TIGR01016">
    <property type="entry name" value="sucCoAbeta"/>
    <property type="match status" value="1"/>
</dbReference>
<keyword evidence="5 8" id="KW-0547">Nucleotide-binding</keyword>
<dbReference type="Proteomes" id="UP000650511">
    <property type="component" value="Unassembled WGS sequence"/>
</dbReference>
<evidence type="ECO:0000313" key="11">
    <source>
        <dbReference type="Proteomes" id="UP000650511"/>
    </source>
</evidence>
<dbReference type="InterPro" id="IPR016102">
    <property type="entry name" value="Succinyl-CoA_synth-like"/>
</dbReference>
<feature type="binding site" evidence="8">
    <location>
        <position position="51"/>
    </location>
    <ligand>
        <name>ATP</name>
        <dbReference type="ChEBI" id="CHEBI:30616"/>
    </ligand>
</feature>
<comment type="caution">
    <text evidence="10">The sequence shown here is derived from an EMBL/GenBank/DDBJ whole genome shotgun (WGS) entry which is preliminary data.</text>
</comment>
<feature type="binding site" evidence="8">
    <location>
        <position position="267"/>
    </location>
    <ligand>
        <name>substrate</name>
        <note>ligand shared with subunit alpha</note>
    </ligand>
</feature>
<dbReference type="GO" id="GO:0005829">
    <property type="term" value="C:cytosol"/>
    <property type="evidence" value="ECO:0007669"/>
    <property type="project" value="TreeGrafter"/>
</dbReference>
<dbReference type="InterPro" id="IPR005811">
    <property type="entry name" value="SUCC_ACL_C"/>
</dbReference>
<feature type="binding site" evidence="8">
    <location>
        <position position="200"/>
    </location>
    <ligand>
        <name>Mg(2+)</name>
        <dbReference type="ChEBI" id="CHEBI:18420"/>
    </ligand>
</feature>
<dbReference type="OrthoDB" id="9802602at2"/>
<keyword evidence="7 8" id="KW-0460">Magnesium</keyword>
<reference evidence="10" key="2">
    <citation type="submission" date="2020-09" db="EMBL/GenBank/DDBJ databases">
        <authorList>
            <person name="Sun Q."/>
            <person name="Zhou Y."/>
        </authorList>
    </citation>
    <scope>NUCLEOTIDE SEQUENCE</scope>
    <source>
        <strain evidence="10">CGMCC 1.14988</strain>
    </source>
</reference>
<evidence type="ECO:0000259" key="9">
    <source>
        <dbReference type="PROSITE" id="PS50975"/>
    </source>
</evidence>
<dbReference type="Gene3D" id="3.30.470.20">
    <property type="entry name" value="ATP-grasp fold, B domain"/>
    <property type="match status" value="1"/>
</dbReference>
<dbReference type="GO" id="GO:0042709">
    <property type="term" value="C:succinate-CoA ligase complex"/>
    <property type="evidence" value="ECO:0007669"/>
    <property type="project" value="TreeGrafter"/>
</dbReference>
<feature type="binding site" evidence="8">
    <location>
        <position position="97"/>
    </location>
    <ligand>
        <name>ATP</name>
        <dbReference type="ChEBI" id="CHEBI:30616"/>
    </ligand>
</feature>
<protein>
    <recommendedName>
        <fullName evidence="8">Succinate--CoA ligase [ADP-forming] subunit beta</fullName>
        <ecNumber evidence="8">6.2.1.5</ecNumber>
    </recommendedName>
    <alternativeName>
        <fullName evidence="8">Succinyl-CoA synthetase subunit beta</fullName>
        <shortName evidence="8">SCS-beta</shortName>
    </alternativeName>
</protein>
<feature type="binding site" evidence="8">
    <location>
        <begin position="324"/>
        <end position="326"/>
    </location>
    <ligand>
        <name>substrate</name>
        <note>ligand shared with subunit alpha</note>
    </ligand>
</feature>
<feature type="binding site" evidence="8">
    <location>
        <position position="214"/>
    </location>
    <ligand>
        <name>Mg(2+)</name>
        <dbReference type="ChEBI" id="CHEBI:18420"/>
    </ligand>
</feature>
<evidence type="ECO:0000313" key="10">
    <source>
        <dbReference type="EMBL" id="GGI06039.1"/>
    </source>
</evidence>
<evidence type="ECO:0000256" key="4">
    <source>
        <dbReference type="ARBA" id="ARBA00022723"/>
    </source>
</evidence>
<gene>
    <name evidence="8 10" type="primary">sucC</name>
    <name evidence="10" type="ORF">GCM10011354_17110</name>
</gene>
<comment type="subunit">
    <text evidence="8">Heterotetramer of two alpha and two beta subunits.</text>
</comment>
<dbReference type="InterPro" id="IPR013815">
    <property type="entry name" value="ATP_grasp_subdomain_1"/>
</dbReference>
<dbReference type="PANTHER" id="PTHR11815">
    <property type="entry name" value="SUCCINYL-COA SYNTHETASE BETA CHAIN"/>
    <property type="match status" value="1"/>
</dbReference>
<evidence type="ECO:0000256" key="7">
    <source>
        <dbReference type="ARBA" id="ARBA00022842"/>
    </source>
</evidence>
<keyword evidence="6 8" id="KW-0067">ATP-binding</keyword>
<dbReference type="SUPFAM" id="SSF56059">
    <property type="entry name" value="Glutathione synthetase ATP-binding domain-like"/>
    <property type="match status" value="1"/>
</dbReference>
<dbReference type="Gene3D" id="3.30.1490.20">
    <property type="entry name" value="ATP-grasp fold, A domain"/>
    <property type="match status" value="1"/>
</dbReference>
<sequence>MDLVEFQGKQLFRRNGVPVPAEGTACRSVDEVEAAARQYIEDDGATAVMVKAQVKTGGRGKAGGVKYAPSVDDAREHAANILGLDIKGHTVNVVYVEPASDIAEEYYLSVMHDRVNKGELIICSREGGVEIEEVNRTNPQAVVKRQVTPAERQDGLPREVALEVVTEANFPEDVREEAADLLVALFAAYLAEDATLTEINPLIKTDDGRVIALDAKVTLDGNAAFRHDGYAEWQIEGIDNDDPLEAEAKSKGIQYVKLDGDVGVLGNGAGLVMATLDVVAQNGGRAANFLDVGGGASADAMAESLGLVLSDPNVKSVFVNIFGGITRGEEVANGIVEATQRLGEFPQKLVVRLDGTNAEEGRRILEEADLPSVVSEPTMQDAAAAAVRLANEG</sequence>
<evidence type="ECO:0000256" key="1">
    <source>
        <dbReference type="ARBA" id="ARBA00009182"/>
    </source>
</evidence>
<comment type="function">
    <text evidence="8">Succinyl-CoA synthetase functions in the citric acid cycle (TCA), coupling the hydrolysis of succinyl-CoA to the synthesis of either ATP or GTP and thus represents the only step of substrate-level phosphorylation in the TCA. The beta subunit provides nucleotide specificity of the enzyme and binds the substrate succinate, while the binding sites for coenzyme A and phosphate are found in the alpha subunit.</text>
</comment>
<dbReference type="HAMAP" id="MF_00558">
    <property type="entry name" value="Succ_CoA_beta"/>
    <property type="match status" value="1"/>
</dbReference>
<dbReference type="PROSITE" id="PS01217">
    <property type="entry name" value="SUCCINYL_COA_LIG_3"/>
    <property type="match status" value="1"/>
</dbReference>
<evidence type="ECO:0000256" key="5">
    <source>
        <dbReference type="ARBA" id="ARBA00022741"/>
    </source>
</evidence>
<proteinExistence type="inferred from homology"/>
<evidence type="ECO:0000256" key="6">
    <source>
        <dbReference type="ARBA" id="ARBA00022840"/>
    </source>
</evidence>
<evidence type="ECO:0000256" key="2">
    <source>
        <dbReference type="ARBA" id="ARBA00022532"/>
    </source>
</evidence>
<dbReference type="Gene3D" id="3.40.50.261">
    <property type="entry name" value="Succinyl-CoA synthetase domains"/>
    <property type="match status" value="1"/>
</dbReference>
<evidence type="ECO:0000256" key="3">
    <source>
        <dbReference type="ARBA" id="ARBA00022598"/>
    </source>
</evidence>
<dbReference type="RefSeq" id="WP_130648656.1">
    <property type="nucleotide sequence ID" value="NZ_BMHA01000005.1"/>
</dbReference>
<feature type="domain" description="ATP-grasp" evidence="9">
    <location>
        <begin position="9"/>
        <end position="249"/>
    </location>
</feature>
<feature type="binding site" evidence="8">
    <location>
        <begin position="58"/>
        <end position="60"/>
    </location>
    <ligand>
        <name>ATP</name>
        <dbReference type="ChEBI" id="CHEBI:30616"/>
    </ligand>
</feature>
<evidence type="ECO:0000256" key="8">
    <source>
        <dbReference type="HAMAP-Rule" id="MF_00558"/>
    </source>
</evidence>
<dbReference type="NCBIfam" id="NF001913">
    <property type="entry name" value="PRK00696.1"/>
    <property type="match status" value="1"/>
</dbReference>
<dbReference type="PIRSF" id="PIRSF001554">
    <property type="entry name" value="SucCS_beta"/>
    <property type="match status" value="1"/>
</dbReference>
<comment type="catalytic activity">
    <reaction evidence="8">
        <text>GTP + succinate + CoA = succinyl-CoA + GDP + phosphate</text>
        <dbReference type="Rhea" id="RHEA:22120"/>
        <dbReference type="ChEBI" id="CHEBI:30031"/>
        <dbReference type="ChEBI" id="CHEBI:37565"/>
        <dbReference type="ChEBI" id="CHEBI:43474"/>
        <dbReference type="ChEBI" id="CHEBI:57287"/>
        <dbReference type="ChEBI" id="CHEBI:57292"/>
        <dbReference type="ChEBI" id="CHEBI:58189"/>
    </reaction>
</comment>
<dbReference type="FunFam" id="3.30.470.20:FF:000002">
    <property type="entry name" value="Succinate--CoA ligase [ADP-forming] subunit beta"/>
    <property type="match status" value="1"/>
</dbReference>
<dbReference type="InterPro" id="IPR013650">
    <property type="entry name" value="ATP-grasp_succ-CoA_synth-type"/>
</dbReference>
<dbReference type="PROSITE" id="PS50975">
    <property type="entry name" value="ATP_GRASP"/>
    <property type="match status" value="1"/>
</dbReference>
<feature type="binding site" evidence="8">
    <location>
        <position position="105"/>
    </location>
    <ligand>
        <name>ATP</name>
        <dbReference type="ChEBI" id="CHEBI:30616"/>
    </ligand>
</feature>
<dbReference type="GO" id="GO:0000287">
    <property type="term" value="F:magnesium ion binding"/>
    <property type="evidence" value="ECO:0007669"/>
    <property type="project" value="UniProtKB-UniRule"/>
</dbReference>
<dbReference type="Pfam" id="PF00549">
    <property type="entry name" value="Ligase_CoA"/>
    <property type="match status" value="1"/>
</dbReference>
<dbReference type="GO" id="GO:0006099">
    <property type="term" value="P:tricarboxylic acid cycle"/>
    <property type="evidence" value="ECO:0007669"/>
    <property type="project" value="UniProtKB-UniRule"/>
</dbReference>
<dbReference type="GO" id="GO:0005524">
    <property type="term" value="F:ATP binding"/>
    <property type="evidence" value="ECO:0007669"/>
    <property type="project" value="UniProtKB-UniRule"/>
</dbReference>
<dbReference type="InterPro" id="IPR017866">
    <property type="entry name" value="Succ-CoA_synthase_bsu_CS"/>
</dbReference>
<keyword evidence="11" id="KW-1185">Reference proteome</keyword>
<keyword evidence="4 8" id="KW-0479">Metal-binding</keyword>
<comment type="similarity">
    <text evidence="1 8">Belongs to the succinate/malate CoA ligase beta subunit family.</text>
</comment>
<comment type="pathway">
    <text evidence="8">Carbohydrate metabolism; tricarboxylic acid cycle; succinate from succinyl-CoA (ligase route): step 1/1.</text>
</comment>
<dbReference type="FunFam" id="3.40.50.261:FF:000007">
    <property type="entry name" value="Succinate--CoA ligase [ADP-forming] subunit beta"/>
    <property type="match status" value="1"/>
</dbReference>
<dbReference type="GO" id="GO:0006104">
    <property type="term" value="P:succinyl-CoA metabolic process"/>
    <property type="evidence" value="ECO:0007669"/>
    <property type="project" value="TreeGrafter"/>
</dbReference>
<reference evidence="10" key="1">
    <citation type="journal article" date="2014" name="Int. J. Syst. Evol. Microbiol.">
        <title>Complete genome sequence of Corynebacterium casei LMG S-19264T (=DSM 44701T), isolated from a smear-ripened cheese.</title>
        <authorList>
            <consortium name="US DOE Joint Genome Institute (JGI-PGF)"/>
            <person name="Walter F."/>
            <person name="Albersmeier A."/>
            <person name="Kalinowski J."/>
            <person name="Ruckert C."/>
        </authorList>
    </citation>
    <scope>NUCLEOTIDE SEQUENCE</scope>
    <source>
        <strain evidence="10">CGMCC 1.14988</strain>
    </source>
</reference>
<dbReference type="SUPFAM" id="SSF52210">
    <property type="entry name" value="Succinyl-CoA synthetase domains"/>
    <property type="match status" value="1"/>
</dbReference>
<feature type="binding site" evidence="8">
    <location>
        <position position="100"/>
    </location>
    <ligand>
        <name>ATP</name>
        <dbReference type="ChEBI" id="CHEBI:30616"/>
    </ligand>
</feature>
<comment type="catalytic activity">
    <reaction evidence="8">
        <text>succinate + ATP + CoA = succinyl-CoA + ADP + phosphate</text>
        <dbReference type="Rhea" id="RHEA:17661"/>
        <dbReference type="ChEBI" id="CHEBI:30031"/>
        <dbReference type="ChEBI" id="CHEBI:30616"/>
        <dbReference type="ChEBI" id="CHEBI:43474"/>
        <dbReference type="ChEBI" id="CHEBI:57287"/>
        <dbReference type="ChEBI" id="CHEBI:57292"/>
        <dbReference type="ChEBI" id="CHEBI:456216"/>
        <dbReference type="EC" id="6.2.1.5"/>
    </reaction>
</comment>
<accession>A0A8J3ERY8</accession>
<dbReference type="EMBL" id="BMHA01000005">
    <property type="protein sequence ID" value="GGI06039.1"/>
    <property type="molecule type" value="Genomic_DNA"/>
</dbReference>
<name>A0A8J3ERY8_9ACTN</name>
<dbReference type="Pfam" id="PF08442">
    <property type="entry name" value="ATP-grasp_2"/>
    <property type="match status" value="1"/>
</dbReference>
<comment type="cofactor">
    <cofactor evidence="8">
        <name>Mg(2+)</name>
        <dbReference type="ChEBI" id="CHEBI:18420"/>
    </cofactor>
    <text evidence="8">Binds 1 Mg(2+) ion per subunit.</text>
</comment>
<organism evidence="10 11">
    <name type="scientific">Egicoccus halophilus</name>
    <dbReference type="NCBI Taxonomy" id="1670830"/>
    <lineage>
        <taxon>Bacteria</taxon>
        <taxon>Bacillati</taxon>
        <taxon>Actinomycetota</taxon>
        <taxon>Nitriliruptoria</taxon>
        <taxon>Egicoccales</taxon>
        <taxon>Egicoccaceae</taxon>
        <taxon>Egicoccus</taxon>
    </lineage>
</organism>
<dbReference type="GO" id="GO:0004775">
    <property type="term" value="F:succinate-CoA ligase (ADP-forming) activity"/>
    <property type="evidence" value="ECO:0007669"/>
    <property type="project" value="UniProtKB-UniRule"/>
</dbReference>
<dbReference type="InterPro" id="IPR005809">
    <property type="entry name" value="Succ_CoA_ligase-like_bsu"/>
</dbReference>
<keyword evidence="3 8" id="KW-0436">Ligase</keyword>